<accession>A0ABT9GPX8</accession>
<organism evidence="2 3">
    <name type="scientific">Alkalimonas delamerensis</name>
    <dbReference type="NCBI Taxonomy" id="265981"/>
    <lineage>
        <taxon>Bacteria</taxon>
        <taxon>Pseudomonadati</taxon>
        <taxon>Pseudomonadota</taxon>
        <taxon>Gammaproteobacteria</taxon>
        <taxon>Alkalimonas</taxon>
    </lineage>
</organism>
<evidence type="ECO:0000313" key="2">
    <source>
        <dbReference type="EMBL" id="MDP4529022.1"/>
    </source>
</evidence>
<comment type="caution">
    <text evidence="2">The sequence shown here is derived from an EMBL/GenBank/DDBJ whole genome shotgun (WGS) entry which is preliminary data.</text>
</comment>
<name>A0ABT9GPX8_9GAMM</name>
<keyword evidence="3" id="KW-1185">Reference proteome</keyword>
<reference evidence="2 3" key="1">
    <citation type="submission" date="2023-08" db="EMBL/GenBank/DDBJ databases">
        <authorList>
            <person name="Joshi A."/>
            <person name="Thite S."/>
        </authorList>
    </citation>
    <scope>NUCLEOTIDE SEQUENCE [LARGE SCALE GENOMIC DNA]</scope>
    <source>
        <strain evidence="2 3">1E1</strain>
    </source>
</reference>
<keyword evidence="1" id="KW-0732">Signal</keyword>
<gene>
    <name evidence="2" type="ORF">Q3O59_08265</name>
</gene>
<protein>
    <submittedName>
        <fullName evidence="2">MSHA biogenesis protein MshK</fullName>
    </submittedName>
</protein>
<dbReference type="EMBL" id="JAUZVY010000003">
    <property type="protein sequence ID" value="MDP4529022.1"/>
    <property type="molecule type" value="Genomic_DNA"/>
</dbReference>
<feature type="chain" id="PRO_5047178389" evidence="1">
    <location>
        <begin position="20"/>
        <end position="103"/>
    </location>
</feature>
<dbReference type="Proteomes" id="UP001236258">
    <property type="component" value="Unassembled WGS sequence"/>
</dbReference>
<sequence>MQILFSCSLALLLSVAAQADPTRPAVVVGDVASVRQETGQPVLQLIRWRDEGAVSMINGSLLKVGDSIDGYRVHHIARDHVVLERAGEQLHLFLFQKMTNNDD</sequence>
<evidence type="ECO:0000256" key="1">
    <source>
        <dbReference type="SAM" id="SignalP"/>
    </source>
</evidence>
<feature type="signal peptide" evidence="1">
    <location>
        <begin position="1"/>
        <end position="19"/>
    </location>
</feature>
<proteinExistence type="predicted"/>
<evidence type="ECO:0000313" key="3">
    <source>
        <dbReference type="Proteomes" id="UP001236258"/>
    </source>
</evidence>
<dbReference type="RefSeq" id="WP_305945134.1">
    <property type="nucleotide sequence ID" value="NZ_JAUZVY010000003.1"/>
</dbReference>